<dbReference type="Gene3D" id="1.20.1250.20">
    <property type="entry name" value="MFS general substrate transporter like domains"/>
    <property type="match status" value="1"/>
</dbReference>
<dbReference type="InterPro" id="IPR043502">
    <property type="entry name" value="DNA/RNA_pol_sf"/>
</dbReference>
<dbReference type="InterPro" id="IPR011701">
    <property type="entry name" value="MFS"/>
</dbReference>
<dbReference type="InterPro" id="IPR011010">
    <property type="entry name" value="DNA_brk_join_enz"/>
</dbReference>
<evidence type="ECO:0000256" key="1">
    <source>
        <dbReference type="ARBA" id="ARBA00004141"/>
    </source>
</evidence>
<keyword evidence="2 5" id="KW-0812">Transmembrane</keyword>
<dbReference type="SUPFAM" id="SSF56349">
    <property type="entry name" value="DNA breaking-rejoining enzymes"/>
    <property type="match status" value="1"/>
</dbReference>
<name>A0ABQ9FSM5_TEGGR</name>
<evidence type="ECO:0000259" key="6">
    <source>
        <dbReference type="PROSITE" id="PS50850"/>
    </source>
</evidence>
<dbReference type="SUPFAM" id="SSF103473">
    <property type="entry name" value="MFS general substrate transporter"/>
    <property type="match status" value="1"/>
</dbReference>
<evidence type="ECO:0000256" key="5">
    <source>
        <dbReference type="SAM" id="Phobius"/>
    </source>
</evidence>
<evidence type="ECO:0000313" key="7">
    <source>
        <dbReference type="EMBL" id="KAJ8320258.1"/>
    </source>
</evidence>
<feature type="transmembrane region" description="Helical" evidence="5">
    <location>
        <begin position="803"/>
        <end position="829"/>
    </location>
</feature>
<dbReference type="CDD" id="cd09275">
    <property type="entry name" value="RNase_HI_RT_DIRS1"/>
    <property type="match status" value="1"/>
</dbReference>
<sequence>MESPAEQETPFRKRSCIQTGQSLHYQQGQERLLKVNHEKSCFVPSHVISHLGFIIDSEKLMIFLSEEKIENFLDLSKSVLNKFSLTIRLLACLIGHFVSAIKAVRLGALFYRELEWQKIFFLHNGKDYDSVVVLSENSKSDISWWIENIKIMNGKPIREVEPDIIIETDASNLGWGAKRGDNVTQGFWSVFERTEHINYLELKAILFALQSLCFNVSQSHIRVLSDNTTAIAYINNQGGNIPHWHHLSKDIWLWCEAKNIYISEKHVLGESNIYADFMSRSFSTSCEWSLDDNIYSSGGTKDKDRFGKQSNISGASLEKPSMVSIITPSYHRNSLKITKTQVPPHITRRGATPFVKENAVNRMSYSVVNTHKCSIVQSLAAMGNHKFVKMCLLALTTAQRAQTLVALDLDYMRDEGDKIVFTVPKPMKTSRPSKPFYVFRKGTKLLISYKTGKSISTSTFARWIKKSMSLAGIDISVFKAHSTRSGATSAAAAAEYIAYVFLNMTDEDVKFGSRVLTFITSRVNVSIVSKFEIVTRDSGLLEKNNLFVKLSDHLKSVSSRLGLESKCYVEELIGIYGKCKKTYNSELQESKKEDRENEESEDAKISLVSDLYTQKRKDSGISIDYGLRSSIAPLTNNKKETLYEKYTSCRWIVTYLLFILLTLSVTLRQSMSMALVCMTQNTTSSYWNNQSNASTGMIDTTKYFVDWTYEQQGIVLSAYFYGFPITPVLGGYLSGKFGGKRLVLISMTIICAASVATPIAVQTNIYLVVAIRIIIGLTSGGLQPGVAQINSRWAPIKERAVMVAFVSSGMNVGNIVTYSLSGLICNIPLLGGWPFIFYIFGAANFLCLIPWIFCIYDNPIQHPRINRAEFAFITKNRRDSVVIKMPDPPWVKIICSKAFWGLLIAHVSHAFLFTTIGTYLPIYMNAVLQYDIFEFH</sequence>
<dbReference type="Pfam" id="PF07690">
    <property type="entry name" value="MFS_1"/>
    <property type="match status" value="1"/>
</dbReference>
<dbReference type="EMBL" id="JARBDR010000141">
    <property type="protein sequence ID" value="KAJ8320258.1"/>
    <property type="molecule type" value="Genomic_DNA"/>
</dbReference>
<protein>
    <recommendedName>
        <fullName evidence="6">Major facilitator superfamily (MFS) profile domain-containing protein</fullName>
    </recommendedName>
</protein>
<reference evidence="7 8" key="1">
    <citation type="submission" date="2022-12" db="EMBL/GenBank/DDBJ databases">
        <title>Chromosome-level genome of Tegillarca granosa.</title>
        <authorList>
            <person name="Kim J."/>
        </authorList>
    </citation>
    <scope>NUCLEOTIDE SEQUENCE [LARGE SCALE GENOMIC DNA]</scope>
    <source>
        <strain evidence="7">Teg-2019</strain>
        <tissue evidence="7">Adductor muscle</tissue>
    </source>
</reference>
<comment type="subcellular location">
    <subcellularLocation>
        <location evidence="1">Membrane</location>
        <topology evidence="1">Multi-pass membrane protein</topology>
    </subcellularLocation>
</comment>
<feature type="transmembrane region" description="Helical" evidence="5">
    <location>
        <begin position="898"/>
        <end position="920"/>
    </location>
</feature>
<keyword evidence="3 5" id="KW-1133">Transmembrane helix</keyword>
<evidence type="ECO:0000256" key="4">
    <source>
        <dbReference type="ARBA" id="ARBA00023136"/>
    </source>
</evidence>
<organism evidence="7 8">
    <name type="scientific">Tegillarca granosa</name>
    <name type="common">Malaysian cockle</name>
    <name type="synonym">Anadara granosa</name>
    <dbReference type="NCBI Taxonomy" id="220873"/>
    <lineage>
        <taxon>Eukaryota</taxon>
        <taxon>Metazoa</taxon>
        <taxon>Spiralia</taxon>
        <taxon>Lophotrochozoa</taxon>
        <taxon>Mollusca</taxon>
        <taxon>Bivalvia</taxon>
        <taxon>Autobranchia</taxon>
        <taxon>Pteriomorphia</taxon>
        <taxon>Arcoida</taxon>
        <taxon>Arcoidea</taxon>
        <taxon>Arcidae</taxon>
        <taxon>Tegillarca</taxon>
    </lineage>
</organism>
<evidence type="ECO:0000313" key="8">
    <source>
        <dbReference type="Proteomes" id="UP001217089"/>
    </source>
</evidence>
<evidence type="ECO:0000256" key="2">
    <source>
        <dbReference type="ARBA" id="ARBA00022692"/>
    </source>
</evidence>
<keyword evidence="4 5" id="KW-0472">Membrane</keyword>
<dbReference type="PANTHER" id="PTHR11662:SF399">
    <property type="entry name" value="FI19708P1-RELATED"/>
    <property type="match status" value="1"/>
</dbReference>
<proteinExistence type="predicted"/>
<feature type="transmembrane region" description="Helical" evidence="5">
    <location>
        <begin position="765"/>
        <end position="782"/>
    </location>
</feature>
<dbReference type="SUPFAM" id="SSF56672">
    <property type="entry name" value="DNA/RNA polymerases"/>
    <property type="match status" value="1"/>
</dbReference>
<comment type="caution">
    <text evidence="7">The sequence shown here is derived from an EMBL/GenBank/DDBJ whole genome shotgun (WGS) entry which is preliminary data.</text>
</comment>
<gene>
    <name evidence="7" type="ORF">KUTeg_001845</name>
</gene>
<keyword evidence="8" id="KW-1185">Reference proteome</keyword>
<feature type="domain" description="Major facilitator superfamily (MFS) profile" evidence="6">
    <location>
        <begin position="650"/>
        <end position="936"/>
    </location>
</feature>
<accession>A0ABQ9FSM5</accession>
<dbReference type="InterPro" id="IPR050382">
    <property type="entry name" value="MFS_Na/Anion_cotransporter"/>
</dbReference>
<dbReference type="InterPro" id="IPR020846">
    <property type="entry name" value="MFS_dom"/>
</dbReference>
<feature type="transmembrane region" description="Helical" evidence="5">
    <location>
        <begin position="742"/>
        <end position="759"/>
    </location>
</feature>
<feature type="transmembrane region" description="Helical" evidence="5">
    <location>
        <begin position="835"/>
        <end position="856"/>
    </location>
</feature>
<dbReference type="Proteomes" id="UP001217089">
    <property type="component" value="Unassembled WGS sequence"/>
</dbReference>
<dbReference type="PROSITE" id="PS50850">
    <property type="entry name" value="MFS"/>
    <property type="match status" value="1"/>
</dbReference>
<dbReference type="InterPro" id="IPR036259">
    <property type="entry name" value="MFS_trans_sf"/>
</dbReference>
<dbReference type="PANTHER" id="PTHR11662">
    <property type="entry name" value="SOLUTE CARRIER FAMILY 17"/>
    <property type="match status" value="1"/>
</dbReference>
<evidence type="ECO:0000256" key="3">
    <source>
        <dbReference type="ARBA" id="ARBA00022989"/>
    </source>
</evidence>